<evidence type="ECO:0000256" key="5">
    <source>
        <dbReference type="ARBA" id="ARBA00022989"/>
    </source>
</evidence>
<keyword evidence="4 7" id="KW-0812">Transmembrane</keyword>
<dbReference type="GO" id="GO:0055085">
    <property type="term" value="P:transmembrane transport"/>
    <property type="evidence" value="ECO:0007669"/>
    <property type="project" value="InterPro"/>
</dbReference>
<feature type="transmembrane region" description="Helical" evidence="7">
    <location>
        <begin position="124"/>
        <end position="144"/>
    </location>
</feature>
<feature type="transmembrane region" description="Helical" evidence="7">
    <location>
        <begin position="197"/>
        <end position="224"/>
    </location>
</feature>
<evidence type="ECO:0000256" key="7">
    <source>
        <dbReference type="RuleBase" id="RU363032"/>
    </source>
</evidence>
<evidence type="ECO:0000256" key="3">
    <source>
        <dbReference type="ARBA" id="ARBA00022475"/>
    </source>
</evidence>
<comment type="similarity">
    <text evidence="7">Belongs to the binding-protein-dependent transport system permease family.</text>
</comment>
<dbReference type="EMBL" id="FMTT01000020">
    <property type="protein sequence ID" value="SCW61046.1"/>
    <property type="molecule type" value="Genomic_DNA"/>
</dbReference>
<dbReference type="InterPro" id="IPR000515">
    <property type="entry name" value="MetI-like"/>
</dbReference>
<reference evidence="10" key="1">
    <citation type="submission" date="2016-10" db="EMBL/GenBank/DDBJ databases">
        <authorList>
            <person name="Varghese N."/>
            <person name="Submissions S."/>
        </authorList>
    </citation>
    <scope>NUCLEOTIDE SEQUENCE [LARGE SCALE GENOMIC DNA]</scope>
    <source>
        <strain evidence="10">CGMCC 1.8946</strain>
    </source>
</reference>
<keyword evidence="3" id="KW-1003">Cell membrane</keyword>
<accession>A0A1G4RWB2</accession>
<dbReference type="Pfam" id="PF00528">
    <property type="entry name" value="BPD_transp_1"/>
    <property type="match status" value="1"/>
</dbReference>
<dbReference type="STRING" id="624147.SAMN04487970_102027"/>
<dbReference type="PANTHER" id="PTHR43744:SF9">
    <property type="entry name" value="POLYGALACTURONAN_RHAMNOGALACTURONAN TRANSPORT SYSTEM PERMEASE PROTEIN YTCP"/>
    <property type="match status" value="1"/>
</dbReference>
<dbReference type="PANTHER" id="PTHR43744">
    <property type="entry name" value="ABC TRANSPORTER PERMEASE PROTEIN MG189-RELATED-RELATED"/>
    <property type="match status" value="1"/>
</dbReference>
<evidence type="ECO:0000313" key="9">
    <source>
        <dbReference type="EMBL" id="SCW61046.1"/>
    </source>
</evidence>
<feature type="transmembrane region" description="Helical" evidence="7">
    <location>
        <begin position="156"/>
        <end position="177"/>
    </location>
</feature>
<dbReference type="Proteomes" id="UP000198601">
    <property type="component" value="Unassembled WGS sequence"/>
</dbReference>
<keyword evidence="10" id="KW-1185">Reference proteome</keyword>
<sequence length="314" mass="35056">MPSPNAPTAAMRKKSRDFTKLSPFWNGVCHAIAGGFAIACVFPFIFVVIISLTDEQALANNGYQVFPEIWSFEAYRYLFRTGGQLFRSYGVTLFITVVGTLLSVLTVALYAYALSRNNFAYRNAFAFFAFFTMLFNGGLVPSYIVTTQVLHLKDTVWALILPTCVSAFSILIMRTFFKQMVPDAIIESGRIDGAGEWKVFTHLVLPVSLPGLATIGLFSTLGYWNDWFNALLYIDNPNLLPLQSLLMKIESNIQFIVQNSSLSDATQRFEIAKSLPQESSRMAMVVLATGPIVLAYPFFQRYFVQGLTIGAVKE</sequence>
<evidence type="ECO:0000256" key="4">
    <source>
        <dbReference type="ARBA" id="ARBA00022692"/>
    </source>
</evidence>
<keyword evidence="2 7" id="KW-0813">Transport</keyword>
<dbReference type="SUPFAM" id="SSF161098">
    <property type="entry name" value="MetI-like"/>
    <property type="match status" value="1"/>
</dbReference>
<feature type="transmembrane region" description="Helical" evidence="7">
    <location>
        <begin position="21"/>
        <end position="50"/>
    </location>
</feature>
<dbReference type="GO" id="GO:0005886">
    <property type="term" value="C:plasma membrane"/>
    <property type="evidence" value="ECO:0007669"/>
    <property type="project" value="UniProtKB-SubCell"/>
</dbReference>
<protein>
    <submittedName>
        <fullName evidence="9">Putative aldouronate transport system permease protein</fullName>
    </submittedName>
</protein>
<gene>
    <name evidence="9" type="ORF">SAMN04487970_102027</name>
</gene>
<comment type="subcellular location">
    <subcellularLocation>
        <location evidence="1 7">Cell membrane</location>
        <topology evidence="1 7">Multi-pass membrane protein</topology>
    </subcellularLocation>
</comment>
<dbReference type="Gene3D" id="1.10.3720.10">
    <property type="entry name" value="MetI-like"/>
    <property type="match status" value="1"/>
</dbReference>
<dbReference type="CDD" id="cd06261">
    <property type="entry name" value="TM_PBP2"/>
    <property type="match status" value="1"/>
</dbReference>
<feature type="transmembrane region" description="Helical" evidence="7">
    <location>
        <begin position="282"/>
        <end position="299"/>
    </location>
</feature>
<evidence type="ECO:0000259" key="8">
    <source>
        <dbReference type="PROSITE" id="PS50928"/>
    </source>
</evidence>
<evidence type="ECO:0000256" key="6">
    <source>
        <dbReference type="ARBA" id="ARBA00023136"/>
    </source>
</evidence>
<feature type="transmembrane region" description="Helical" evidence="7">
    <location>
        <begin position="89"/>
        <end position="112"/>
    </location>
</feature>
<evidence type="ECO:0000313" key="10">
    <source>
        <dbReference type="Proteomes" id="UP000198601"/>
    </source>
</evidence>
<proteinExistence type="inferred from homology"/>
<keyword evidence="6 7" id="KW-0472">Membrane</keyword>
<evidence type="ECO:0000256" key="2">
    <source>
        <dbReference type="ARBA" id="ARBA00022448"/>
    </source>
</evidence>
<organism evidence="9 10">
    <name type="scientific">Paenibacillus tianmuensis</name>
    <dbReference type="NCBI Taxonomy" id="624147"/>
    <lineage>
        <taxon>Bacteria</taxon>
        <taxon>Bacillati</taxon>
        <taxon>Bacillota</taxon>
        <taxon>Bacilli</taxon>
        <taxon>Bacillales</taxon>
        <taxon>Paenibacillaceae</taxon>
        <taxon>Paenibacillus</taxon>
    </lineage>
</organism>
<dbReference type="PROSITE" id="PS50928">
    <property type="entry name" value="ABC_TM1"/>
    <property type="match status" value="1"/>
</dbReference>
<dbReference type="InterPro" id="IPR035906">
    <property type="entry name" value="MetI-like_sf"/>
</dbReference>
<keyword evidence="5 7" id="KW-1133">Transmembrane helix</keyword>
<evidence type="ECO:0000256" key="1">
    <source>
        <dbReference type="ARBA" id="ARBA00004651"/>
    </source>
</evidence>
<dbReference type="AlphaFoldDB" id="A0A1G4RWB2"/>
<feature type="domain" description="ABC transmembrane type-1" evidence="8">
    <location>
        <begin position="89"/>
        <end position="296"/>
    </location>
</feature>
<name>A0A1G4RWB2_9BACL</name>